<keyword evidence="4" id="KW-1185">Reference proteome</keyword>
<dbReference type="GO" id="GO:0031902">
    <property type="term" value="C:late endosome membrane"/>
    <property type="evidence" value="ECO:0007669"/>
    <property type="project" value="TreeGrafter"/>
</dbReference>
<evidence type="ECO:0000313" key="3">
    <source>
        <dbReference type="EMBL" id="OLQ05425.1"/>
    </source>
</evidence>
<dbReference type="GO" id="GO:0005886">
    <property type="term" value="C:plasma membrane"/>
    <property type="evidence" value="ECO:0007669"/>
    <property type="project" value="TreeGrafter"/>
</dbReference>
<dbReference type="AlphaFoldDB" id="A0A1Q9EDA4"/>
<sequence length="326" mass="35956">MTCIDGMATGIWAMHPAAASMLWVMGPALQVVLLADAAAPVDPRCWADEFTGQREACCKDAAVGADLGCWGGRFLYGNCCLGVGFWDFARNCFVSKSQFGEEDLVVEFFGWQEKTAGVYVEIGAFDGITYSNTLSLHSCLGWSGMLIEGSPRNFERLRRNLKTTRPSNVVVHFGAVCAPPESNLTFLTGKQAGLAEHGACDGDAKQLLPAAQRKSHHICNIHVDTATVPCKPMSWYLQSLSSSHVDFFSLDVEGSELEVLLTMNFKEVTVEVFMIEMLERSESDKQRNWKVLNLMANLGYCECRRAKIKHSSLFVREHGPFSSKCA</sequence>
<dbReference type="PANTHER" id="PTHR34009">
    <property type="entry name" value="PROTEIN STAR"/>
    <property type="match status" value="1"/>
</dbReference>
<dbReference type="EMBL" id="LSRX01000186">
    <property type="protein sequence ID" value="OLQ05425.1"/>
    <property type="molecule type" value="Genomic_DNA"/>
</dbReference>
<organism evidence="3 4">
    <name type="scientific">Symbiodinium microadriaticum</name>
    <name type="common">Dinoflagellate</name>
    <name type="synonym">Zooxanthella microadriatica</name>
    <dbReference type="NCBI Taxonomy" id="2951"/>
    <lineage>
        <taxon>Eukaryota</taxon>
        <taxon>Sar</taxon>
        <taxon>Alveolata</taxon>
        <taxon>Dinophyceae</taxon>
        <taxon>Suessiales</taxon>
        <taxon>Symbiodiniaceae</taxon>
        <taxon>Symbiodinium</taxon>
    </lineage>
</organism>
<comment type="caution">
    <text evidence="3">The sequence shown here is derived from an EMBL/GenBank/DDBJ whole genome shotgun (WGS) entry which is preliminary data.</text>
</comment>
<protein>
    <recommendedName>
        <fullName evidence="2">Methyltransferase FkbM domain-containing protein</fullName>
    </recommendedName>
</protein>
<dbReference type="GO" id="GO:0005789">
    <property type="term" value="C:endoplasmic reticulum membrane"/>
    <property type="evidence" value="ECO:0007669"/>
    <property type="project" value="TreeGrafter"/>
</dbReference>
<evidence type="ECO:0000259" key="2">
    <source>
        <dbReference type="Pfam" id="PF05050"/>
    </source>
</evidence>
<accession>A0A1Q9EDA4</accession>
<feature type="domain" description="Methyltransferase FkbM" evidence="2">
    <location>
        <begin position="121"/>
        <end position="300"/>
    </location>
</feature>
<dbReference type="OrthoDB" id="410750at2759"/>
<dbReference type="GO" id="GO:0005794">
    <property type="term" value="C:Golgi apparatus"/>
    <property type="evidence" value="ECO:0007669"/>
    <property type="project" value="TreeGrafter"/>
</dbReference>
<evidence type="ECO:0000313" key="4">
    <source>
        <dbReference type="Proteomes" id="UP000186817"/>
    </source>
</evidence>
<proteinExistence type="predicted"/>
<gene>
    <name evidence="3" type="ORF">AK812_SmicGene11395</name>
</gene>
<dbReference type="Proteomes" id="UP000186817">
    <property type="component" value="Unassembled WGS sequence"/>
</dbReference>
<evidence type="ECO:0000256" key="1">
    <source>
        <dbReference type="SAM" id="SignalP"/>
    </source>
</evidence>
<dbReference type="NCBIfam" id="TIGR01444">
    <property type="entry name" value="fkbM_fam"/>
    <property type="match status" value="1"/>
</dbReference>
<dbReference type="PANTHER" id="PTHR34009:SF2">
    <property type="entry name" value="PROTEIN STAR"/>
    <property type="match status" value="1"/>
</dbReference>
<dbReference type="GO" id="GO:0006888">
    <property type="term" value="P:endoplasmic reticulum to Golgi vesicle-mediated transport"/>
    <property type="evidence" value="ECO:0007669"/>
    <property type="project" value="TreeGrafter"/>
</dbReference>
<dbReference type="InterPro" id="IPR006342">
    <property type="entry name" value="FkbM_mtfrase"/>
</dbReference>
<name>A0A1Q9EDA4_SYMMI</name>
<reference evidence="3 4" key="1">
    <citation type="submission" date="2016-02" db="EMBL/GenBank/DDBJ databases">
        <title>Genome analysis of coral dinoflagellate symbionts highlights evolutionary adaptations to a symbiotic lifestyle.</title>
        <authorList>
            <person name="Aranda M."/>
            <person name="Li Y."/>
            <person name="Liew Y.J."/>
            <person name="Baumgarten S."/>
            <person name="Simakov O."/>
            <person name="Wilson M."/>
            <person name="Piel J."/>
            <person name="Ashoor H."/>
            <person name="Bougouffa S."/>
            <person name="Bajic V.B."/>
            <person name="Ryu T."/>
            <person name="Ravasi T."/>
            <person name="Bayer T."/>
            <person name="Micklem G."/>
            <person name="Kim H."/>
            <person name="Bhak J."/>
            <person name="Lajeunesse T.C."/>
            <person name="Voolstra C.R."/>
        </authorList>
    </citation>
    <scope>NUCLEOTIDE SEQUENCE [LARGE SCALE GENOMIC DNA]</scope>
    <source>
        <strain evidence="3 4">CCMP2467</strain>
    </source>
</reference>
<dbReference type="SUPFAM" id="SSF53335">
    <property type="entry name" value="S-adenosyl-L-methionine-dependent methyltransferases"/>
    <property type="match status" value="1"/>
</dbReference>
<dbReference type="Pfam" id="PF05050">
    <property type="entry name" value="Methyltransf_21"/>
    <property type="match status" value="1"/>
</dbReference>
<feature type="chain" id="PRO_5012977461" description="Methyltransferase FkbM domain-containing protein" evidence="1">
    <location>
        <begin position="20"/>
        <end position="326"/>
    </location>
</feature>
<keyword evidence="1" id="KW-0732">Signal</keyword>
<dbReference type="GO" id="GO:0016197">
    <property type="term" value="P:endosomal transport"/>
    <property type="evidence" value="ECO:0007669"/>
    <property type="project" value="TreeGrafter"/>
</dbReference>
<dbReference type="InterPro" id="IPR053202">
    <property type="entry name" value="EGF_Rcpt_Signaling_Reg"/>
</dbReference>
<dbReference type="InterPro" id="IPR029063">
    <property type="entry name" value="SAM-dependent_MTases_sf"/>
</dbReference>
<feature type="signal peptide" evidence="1">
    <location>
        <begin position="1"/>
        <end position="19"/>
    </location>
</feature>
<dbReference type="Gene3D" id="3.40.50.150">
    <property type="entry name" value="Vaccinia Virus protein VP39"/>
    <property type="match status" value="1"/>
</dbReference>